<feature type="compositionally biased region" description="Basic and acidic residues" evidence="1">
    <location>
        <begin position="1"/>
        <end position="14"/>
    </location>
</feature>
<evidence type="ECO:0000313" key="2">
    <source>
        <dbReference type="EMBL" id="CAG9133671.1"/>
    </source>
</evidence>
<sequence length="60" mass="6582">MNHSEGLVKHDKSSPSRSLLGLRDMSTPTEEDATHTGKVELPAWSIDSVAHGEMQRSMCC</sequence>
<reference evidence="2" key="1">
    <citation type="submission" date="2020-11" db="EMBL/GenBank/DDBJ databases">
        <authorList>
            <person name="Whiteford S."/>
        </authorList>
    </citation>
    <scope>NUCLEOTIDE SEQUENCE</scope>
</reference>
<dbReference type="AlphaFoldDB" id="A0A8S4G1E9"/>
<dbReference type="Proteomes" id="UP000653454">
    <property type="component" value="Unassembled WGS sequence"/>
</dbReference>
<gene>
    <name evidence="2" type="ORF">PLXY2_LOCUS11922</name>
</gene>
<evidence type="ECO:0000313" key="3">
    <source>
        <dbReference type="Proteomes" id="UP000653454"/>
    </source>
</evidence>
<comment type="caution">
    <text evidence="2">The sequence shown here is derived from an EMBL/GenBank/DDBJ whole genome shotgun (WGS) entry which is preliminary data.</text>
</comment>
<organism evidence="2 3">
    <name type="scientific">Plutella xylostella</name>
    <name type="common">Diamondback moth</name>
    <name type="synonym">Plutella maculipennis</name>
    <dbReference type="NCBI Taxonomy" id="51655"/>
    <lineage>
        <taxon>Eukaryota</taxon>
        <taxon>Metazoa</taxon>
        <taxon>Ecdysozoa</taxon>
        <taxon>Arthropoda</taxon>
        <taxon>Hexapoda</taxon>
        <taxon>Insecta</taxon>
        <taxon>Pterygota</taxon>
        <taxon>Neoptera</taxon>
        <taxon>Endopterygota</taxon>
        <taxon>Lepidoptera</taxon>
        <taxon>Glossata</taxon>
        <taxon>Ditrysia</taxon>
        <taxon>Yponomeutoidea</taxon>
        <taxon>Plutellidae</taxon>
        <taxon>Plutella</taxon>
    </lineage>
</organism>
<feature type="region of interest" description="Disordered" evidence="1">
    <location>
        <begin position="1"/>
        <end position="39"/>
    </location>
</feature>
<evidence type="ECO:0000256" key="1">
    <source>
        <dbReference type="SAM" id="MobiDB-lite"/>
    </source>
</evidence>
<name>A0A8S4G1E9_PLUXY</name>
<dbReference type="EMBL" id="CAJHNJ030000065">
    <property type="protein sequence ID" value="CAG9133671.1"/>
    <property type="molecule type" value="Genomic_DNA"/>
</dbReference>
<accession>A0A8S4G1E9</accession>
<proteinExistence type="predicted"/>
<protein>
    <submittedName>
        <fullName evidence="2">(diamondback moth) hypothetical protein</fullName>
    </submittedName>
</protein>
<keyword evidence="3" id="KW-1185">Reference proteome</keyword>